<dbReference type="Proteomes" id="UP000663845">
    <property type="component" value="Unassembled WGS sequence"/>
</dbReference>
<dbReference type="EMBL" id="CAJNOG010005378">
    <property type="protein sequence ID" value="CAF1550605.1"/>
    <property type="molecule type" value="Genomic_DNA"/>
</dbReference>
<dbReference type="SUPFAM" id="SSF53474">
    <property type="entry name" value="alpha/beta-Hydrolases"/>
    <property type="match status" value="1"/>
</dbReference>
<feature type="non-terminal residue" evidence="1">
    <location>
        <position position="1"/>
    </location>
</feature>
<proteinExistence type="predicted"/>
<dbReference type="InterPro" id="IPR029058">
    <property type="entry name" value="AB_hydrolase_fold"/>
</dbReference>
<accession>A0A815WLI7</accession>
<organism evidence="1 2">
    <name type="scientific">Adineta steineri</name>
    <dbReference type="NCBI Taxonomy" id="433720"/>
    <lineage>
        <taxon>Eukaryota</taxon>
        <taxon>Metazoa</taxon>
        <taxon>Spiralia</taxon>
        <taxon>Gnathifera</taxon>
        <taxon>Rotifera</taxon>
        <taxon>Eurotatoria</taxon>
        <taxon>Bdelloidea</taxon>
        <taxon>Adinetida</taxon>
        <taxon>Adinetidae</taxon>
        <taxon>Adineta</taxon>
    </lineage>
</organism>
<evidence type="ECO:0008006" key="3">
    <source>
        <dbReference type="Google" id="ProtNLM"/>
    </source>
</evidence>
<sequence>GGHFAALERPDVLAKDIKDFMEQVWPQAQKA</sequence>
<gene>
    <name evidence="1" type="ORF">JYZ213_LOCUS46281</name>
</gene>
<reference evidence="1" key="1">
    <citation type="submission" date="2021-02" db="EMBL/GenBank/DDBJ databases">
        <authorList>
            <person name="Nowell W R."/>
        </authorList>
    </citation>
    <scope>NUCLEOTIDE SEQUENCE</scope>
</reference>
<evidence type="ECO:0000313" key="2">
    <source>
        <dbReference type="Proteomes" id="UP000663845"/>
    </source>
</evidence>
<dbReference type="Gene3D" id="3.40.50.1820">
    <property type="entry name" value="alpha/beta hydrolase"/>
    <property type="match status" value="1"/>
</dbReference>
<comment type="caution">
    <text evidence="1">The sequence shown here is derived from an EMBL/GenBank/DDBJ whole genome shotgun (WGS) entry which is preliminary data.</text>
</comment>
<dbReference type="AlphaFoldDB" id="A0A815WLI7"/>
<name>A0A815WLI7_9BILA</name>
<protein>
    <recommendedName>
        <fullName evidence="3">Epoxide hydrolase</fullName>
    </recommendedName>
</protein>
<evidence type="ECO:0000313" key="1">
    <source>
        <dbReference type="EMBL" id="CAF1550605.1"/>
    </source>
</evidence>